<keyword evidence="7" id="KW-1185">Reference proteome</keyword>
<feature type="non-terminal residue" evidence="6">
    <location>
        <position position="160"/>
    </location>
</feature>
<protein>
    <submittedName>
        <fullName evidence="6">C163A protein</fullName>
    </submittedName>
</protein>
<organism evidence="6 7">
    <name type="scientific">Cinclus mexicanus</name>
    <name type="common">American dipper</name>
    <dbReference type="NCBI Taxonomy" id="161649"/>
    <lineage>
        <taxon>Eukaryota</taxon>
        <taxon>Metazoa</taxon>
        <taxon>Chordata</taxon>
        <taxon>Craniata</taxon>
        <taxon>Vertebrata</taxon>
        <taxon>Euteleostomi</taxon>
        <taxon>Archelosauria</taxon>
        <taxon>Archosauria</taxon>
        <taxon>Dinosauria</taxon>
        <taxon>Saurischia</taxon>
        <taxon>Theropoda</taxon>
        <taxon>Coelurosauria</taxon>
        <taxon>Aves</taxon>
        <taxon>Neognathae</taxon>
        <taxon>Neoaves</taxon>
        <taxon>Telluraves</taxon>
        <taxon>Australaves</taxon>
        <taxon>Passeriformes</taxon>
        <taxon>Cinclidae</taxon>
        <taxon>Cinclus</taxon>
    </lineage>
</organism>
<evidence type="ECO:0000256" key="1">
    <source>
        <dbReference type="ARBA" id="ARBA00022729"/>
    </source>
</evidence>
<dbReference type="PANTHER" id="PTHR19331">
    <property type="entry name" value="SCAVENGER RECEPTOR DOMAIN-CONTAINING"/>
    <property type="match status" value="1"/>
</dbReference>
<dbReference type="GO" id="GO:0016020">
    <property type="term" value="C:membrane"/>
    <property type="evidence" value="ECO:0007669"/>
    <property type="project" value="InterPro"/>
</dbReference>
<dbReference type="Pfam" id="PF00530">
    <property type="entry name" value="SRCR"/>
    <property type="match status" value="2"/>
</dbReference>
<dbReference type="InterPro" id="IPR001190">
    <property type="entry name" value="SRCR"/>
</dbReference>
<keyword evidence="1" id="KW-0732">Signal</keyword>
<evidence type="ECO:0000313" key="6">
    <source>
        <dbReference type="EMBL" id="NXR20563.1"/>
    </source>
</evidence>
<dbReference type="PROSITE" id="PS50287">
    <property type="entry name" value="SRCR_2"/>
    <property type="match status" value="2"/>
</dbReference>
<name>A0A7L2JEV5_CINMU</name>
<evidence type="ECO:0000256" key="3">
    <source>
        <dbReference type="ARBA" id="ARBA00023157"/>
    </source>
</evidence>
<dbReference type="InterPro" id="IPR036772">
    <property type="entry name" value="SRCR-like_dom_sf"/>
</dbReference>
<comment type="caution">
    <text evidence="6">The sequence shown here is derived from an EMBL/GenBank/DDBJ whole genome shotgun (WGS) entry which is preliminary data.</text>
</comment>
<dbReference type="OrthoDB" id="9213545at2759"/>
<accession>A0A7L2JEV5</accession>
<dbReference type="PRINTS" id="PR00258">
    <property type="entry name" value="SPERACTRCPTR"/>
</dbReference>
<dbReference type="SMART" id="SM00202">
    <property type="entry name" value="SR"/>
    <property type="match status" value="1"/>
</dbReference>
<dbReference type="EMBL" id="VWYM01008743">
    <property type="protein sequence ID" value="NXR20563.1"/>
    <property type="molecule type" value="Genomic_DNA"/>
</dbReference>
<sequence>QGSGRIWLQPYLCNGTEGALEECPHFGWGRHFCGHEWHAGVTCTGLSEPCPWPGADGVELRLAGGGSPCAGRVEVKLRGHWGSVADDGWELEDAEVVCQQLGCGSAAGAYFARERFGVGDGNVSLAMVDCEGYEATLWDCEIRGWGPYGNLHEWDVAVVC</sequence>
<dbReference type="PANTHER" id="PTHR19331:SF487">
    <property type="entry name" value="SOLUBLE SCAVENGER RECEPTOR CYSTEINE-RICH DOMAIN-CONTAINING PROTEIN SSC5D"/>
    <property type="match status" value="1"/>
</dbReference>
<feature type="disulfide bond" evidence="4">
    <location>
        <begin position="13"/>
        <end position="23"/>
    </location>
</feature>
<evidence type="ECO:0000256" key="2">
    <source>
        <dbReference type="ARBA" id="ARBA00022737"/>
    </source>
</evidence>
<dbReference type="Proteomes" id="UP000590623">
    <property type="component" value="Unassembled WGS sequence"/>
</dbReference>
<feature type="domain" description="SRCR" evidence="5">
    <location>
        <begin position="60"/>
        <end position="160"/>
    </location>
</feature>
<keyword evidence="3 4" id="KW-1015">Disulfide bond</keyword>
<dbReference type="AlphaFoldDB" id="A0A7L2JEV5"/>
<keyword evidence="2" id="KW-0677">Repeat</keyword>
<feature type="domain" description="SRCR" evidence="5">
    <location>
        <begin position="1"/>
        <end position="44"/>
    </location>
</feature>
<comment type="caution">
    <text evidence="4">Lacks conserved residue(s) required for the propagation of feature annotation.</text>
</comment>
<evidence type="ECO:0000256" key="4">
    <source>
        <dbReference type="PROSITE-ProRule" id="PRU00196"/>
    </source>
</evidence>
<feature type="disulfide bond" evidence="4">
    <location>
        <begin position="130"/>
        <end position="140"/>
    </location>
</feature>
<reference evidence="6 7" key="1">
    <citation type="submission" date="2019-09" db="EMBL/GenBank/DDBJ databases">
        <title>Bird 10,000 Genomes (B10K) Project - Family phase.</title>
        <authorList>
            <person name="Zhang G."/>
        </authorList>
    </citation>
    <scope>NUCLEOTIDE SEQUENCE [LARGE SCALE GENOMIC DNA]</scope>
    <source>
        <strain evidence="6">B10K-DU-001-77</strain>
        <tissue evidence="6">Muscle</tissue>
    </source>
</reference>
<evidence type="ECO:0000259" key="5">
    <source>
        <dbReference type="PROSITE" id="PS50287"/>
    </source>
</evidence>
<feature type="non-terminal residue" evidence="6">
    <location>
        <position position="1"/>
    </location>
</feature>
<gene>
    <name evidence="6" type="primary">Cd163_0</name>
    <name evidence="6" type="ORF">CINMEX_R02560</name>
</gene>
<dbReference type="Gene3D" id="3.10.250.10">
    <property type="entry name" value="SRCR-like domain"/>
    <property type="match status" value="2"/>
</dbReference>
<dbReference type="FunFam" id="3.10.250.10:FF:000009">
    <property type="entry name" value="WC1"/>
    <property type="match status" value="1"/>
</dbReference>
<proteinExistence type="predicted"/>
<evidence type="ECO:0000313" key="7">
    <source>
        <dbReference type="Proteomes" id="UP000590623"/>
    </source>
</evidence>
<dbReference type="SUPFAM" id="SSF56487">
    <property type="entry name" value="SRCR-like"/>
    <property type="match status" value="2"/>
</dbReference>